<dbReference type="PATRIC" id="fig|1150625.3.peg.830"/>
<evidence type="ECO:0000313" key="3">
    <source>
        <dbReference type="EMBL" id="KUP07924.1"/>
    </source>
</evidence>
<dbReference type="AlphaFoldDB" id="A0A147KAY4"/>
<dbReference type="Gene3D" id="3.30.470.20">
    <property type="entry name" value="ATP-grasp fold, B domain"/>
    <property type="match status" value="1"/>
</dbReference>
<dbReference type="GO" id="GO:0046872">
    <property type="term" value="F:metal ion binding"/>
    <property type="evidence" value="ECO:0007669"/>
    <property type="project" value="InterPro"/>
</dbReference>
<sequence length="444" mass="50257">MSLFPIEIKKHREAIISLPQSFTSASTLNVQFGRNIVRGVKCNQSEDSTVTISSELQKRLKLPSCLSKIHLQQDSSNHLTLGTLVGIFTIGFTPSSILPIGNRSLWFQKLLSTDCKGVIPFIFGERDIDWGKSEVVGLFYTDRGWEKYTVPLPQVVYDRLPNRKSEKLSSSQKVKAILSNIYQIPWYNPGFINKHQTFSVLANHLQATPYLPETHLYTRQILQNMLVQYGMVYVKPIEGSSGKGIHKIRKNAKHYVCEYSSQSGNIVNKTFQRIDSLHQFLTNKKRPDTILIQQGIQLLTYEGHPLDFRVHINKDEGGVWHVSAIAGKAAKITAITTHIRNGGRVLSLREIPFGDKIESILSSAALTIGKSLDERLDGHIGEIGFDFGLDEKLHPWLFEANSKPGRSIFFHPELRDEERRTRELSLAYSSYLAKEKVHQGVIFS</sequence>
<accession>A0A147KAY4</accession>
<proteinExistence type="predicted"/>
<dbReference type="InterPro" id="IPR011761">
    <property type="entry name" value="ATP-grasp"/>
</dbReference>
<name>A0A147KAY4_9BACI</name>
<reference evidence="3 4" key="1">
    <citation type="journal article" date="2016" name="Front. Microbiol.">
        <title>Microevolution Analysis of Bacillus coahuilensis Unveils Differences in Phosphorus Acquisition Strategies and Their Regulation.</title>
        <authorList>
            <person name="Gomez-Lunar Z."/>
            <person name="Hernandez-Gonzalez I."/>
            <person name="Rodriguez-Torres M.D."/>
            <person name="Souza V."/>
            <person name="Olmedo-Alvarez G."/>
        </authorList>
    </citation>
    <scope>NUCLEOTIDE SEQUENCE [LARGE SCALE GENOMIC DNA]</scope>
    <source>
        <strain evidence="4">p1.1.43</strain>
    </source>
</reference>
<evidence type="ECO:0000256" key="1">
    <source>
        <dbReference type="PROSITE-ProRule" id="PRU00409"/>
    </source>
</evidence>
<keyword evidence="1" id="KW-0067">ATP-binding</keyword>
<dbReference type="EMBL" id="LDYG01000019">
    <property type="protein sequence ID" value="KUP07924.1"/>
    <property type="molecule type" value="Genomic_DNA"/>
</dbReference>
<protein>
    <recommendedName>
        <fullName evidence="2">ATP-grasp domain-containing protein</fullName>
    </recommendedName>
</protein>
<dbReference type="Proteomes" id="UP000074108">
    <property type="component" value="Unassembled WGS sequence"/>
</dbReference>
<dbReference type="GO" id="GO:0005524">
    <property type="term" value="F:ATP binding"/>
    <property type="evidence" value="ECO:0007669"/>
    <property type="project" value="UniProtKB-UniRule"/>
</dbReference>
<dbReference type="SUPFAM" id="SSF56059">
    <property type="entry name" value="Glutathione synthetase ATP-binding domain-like"/>
    <property type="match status" value="1"/>
</dbReference>
<dbReference type="PROSITE" id="PS50975">
    <property type="entry name" value="ATP_GRASP"/>
    <property type="match status" value="1"/>
</dbReference>
<gene>
    <name evidence="3" type="ORF">Q75_03975</name>
</gene>
<feature type="domain" description="ATP-grasp" evidence="2">
    <location>
        <begin position="203"/>
        <end position="433"/>
    </location>
</feature>
<comment type="caution">
    <text evidence="3">The sequence shown here is derived from an EMBL/GenBank/DDBJ whole genome shotgun (WGS) entry which is preliminary data.</text>
</comment>
<evidence type="ECO:0000313" key="4">
    <source>
        <dbReference type="Proteomes" id="UP000074108"/>
    </source>
</evidence>
<keyword evidence="4" id="KW-1185">Reference proteome</keyword>
<organism evidence="3 4">
    <name type="scientific">Bacillus coahuilensis p1.1.43</name>
    <dbReference type="NCBI Taxonomy" id="1150625"/>
    <lineage>
        <taxon>Bacteria</taxon>
        <taxon>Bacillati</taxon>
        <taxon>Bacillota</taxon>
        <taxon>Bacilli</taxon>
        <taxon>Bacillales</taxon>
        <taxon>Bacillaceae</taxon>
        <taxon>Bacillus</taxon>
    </lineage>
</organism>
<dbReference type="InterPro" id="IPR026838">
    <property type="entry name" value="YheC/D"/>
</dbReference>
<evidence type="ECO:0000259" key="2">
    <source>
        <dbReference type="PROSITE" id="PS50975"/>
    </source>
</evidence>
<dbReference type="RefSeq" id="WP_059350464.1">
    <property type="nucleotide sequence ID" value="NZ_LDYG01000019.1"/>
</dbReference>
<dbReference type="STRING" id="1150625.Q75_03975"/>
<dbReference type="Pfam" id="PF14398">
    <property type="entry name" value="ATPgrasp_YheCD"/>
    <property type="match status" value="1"/>
</dbReference>
<keyword evidence="1" id="KW-0547">Nucleotide-binding</keyword>